<dbReference type="Pfam" id="PF03706">
    <property type="entry name" value="LPG_synthase_TM"/>
    <property type="match status" value="1"/>
</dbReference>
<feature type="transmembrane region" description="Helical" evidence="6">
    <location>
        <begin position="114"/>
        <end position="138"/>
    </location>
</feature>
<organism evidence="7 8">
    <name type="scientific">Floridaenema flaviceps BLCC-F50</name>
    <dbReference type="NCBI Taxonomy" id="3153642"/>
    <lineage>
        <taxon>Bacteria</taxon>
        <taxon>Bacillati</taxon>
        <taxon>Cyanobacteriota</taxon>
        <taxon>Cyanophyceae</taxon>
        <taxon>Oscillatoriophycideae</taxon>
        <taxon>Aerosakkonematales</taxon>
        <taxon>Aerosakkonemataceae</taxon>
        <taxon>Floridanema</taxon>
        <taxon>Floridanema flaviceps</taxon>
    </lineage>
</organism>
<accession>A0ABV4Y0A0</accession>
<dbReference type="PANTHER" id="PTHR40277:SF1">
    <property type="entry name" value="BLL5419 PROTEIN"/>
    <property type="match status" value="1"/>
</dbReference>
<feature type="transmembrane region" description="Helical" evidence="6">
    <location>
        <begin position="7"/>
        <end position="25"/>
    </location>
</feature>
<proteinExistence type="predicted"/>
<gene>
    <name evidence="7" type="ORF">ACE1CI_31310</name>
</gene>
<keyword evidence="4 6" id="KW-1133">Transmembrane helix</keyword>
<dbReference type="NCBIfam" id="TIGR00374">
    <property type="entry name" value="flippase-like domain"/>
    <property type="match status" value="1"/>
</dbReference>
<protein>
    <submittedName>
        <fullName evidence="7">Lysylphosphatidylglycerol synthase transmembrane domain-containing protein</fullName>
    </submittedName>
</protein>
<dbReference type="Proteomes" id="UP001576784">
    <property type="component" value="Unassembled WGS sequence"/>
</dbReference>
<feature type="transmembrane region" description="Helical" evidence="6">
    <location>
        <begin position="208"/>
        <end position="228"/>
    </location>
</feature>
<evidence type="ECO:0000256" key="6">
    <source>
        <dbReference type="SAM" id="Phobius"/>
    </source>
</evidence>
<keyword evidence="2" id="KW-1003">Cell membrane</keyword>
<evidence type="ECO:0000313" key="8">
    <source>
        <dbReference type="Proteomes" id="UP001576784"/>
    </source>
</evidence>
<evidence type="ECO:0000256" key="3">
    <source>
        <dbReference type="ARBA" id="ARBA00022692"/>
    </source>
</evidence>
<dbReference type="InterPro" id="IPR022791">
    <property type="entry name" value="L-PG_synthase/AglD"/>
</dbReference>
<evidence type="ECO:0000256" key="2">
    <source>
        <dbReference type="ARBA" id="ARBA00022475"/>
    </source>
</evidence>
<dbReference type="RefSeq" id="WP_413267035.1">
    <property type="nucleotide sequence ID" value="NZ_JBHFNR010000251.1"/>
</dbReference>
<feature type="transmembrane region" description="Helical" evidence="6">
    <location>
        <begin position="76"/>
        <end position="94"/>
    </location>
</feature>
<evidence type="ECO:0000313" key="7">
    <source>
        <dbReference type="EMBL" id="MFB2897429.1"/>
    </source>
</evidence>
<keyword evidence="5 6" id="KW-0472">Membrane</keyword>
<feature type="transmembrane region" description="Helical" evidence="6">
    <location>
        <begin position="240"/>
        <end position="265"/>
    </location>
</feature>
<evidence type="ECO:0000256" key="5">
    <source>
        <dbReference type="ARBA" id="ARBA00023136"/>
    </source>
</evidence>
<feature type="transmembrane region" description="Helical" evidence="6">
    <location>
        <begin position="37"/>
        <end position="55"/>
    </location>
</feature>
<feature type="transmembrane region" description="Helical" evidence="6">
    <location>
        <begin position="150"/>
        <end position="175"/>
    </location>
</feature>
<reference evidence="7 8" key="1">
    <citation type="submission" date="2024-09" db="EMBL/GenBank/DDBJ databases">
        <title>Floridaenema gen nov. (Aerosakkonemataceae, Aerosakkonematales ord. nov., Cyanobacteria) from benthic tropical and subtropical fresh waters, with the description of four new species.</title>
        <authorList>
            <person name="Moretto J.A."/>
            <person name="Berthold D.E."/>
            <person name="Lefler F.W."/>
            <person name="Huang I.-S."/>
            <person name="Laughinghouse H. IV."/>
        </authorList>
    </citation>
    <scope>NUCLEOTIDE SEQUENCE [LARGE SCALE GENOMIC DNA]</scope>
    <source>
        <strain evidence="7 8">BLCC-F50</strain>
    </source>
</reference>
<feature type="transmembrane region" description="Helical" evidence="6">
    <location>
        <begin position="285"/>
        <end position="308"/>
    </location>
</feature>
<sequence>MKIKPIVILKIVVTVGLLTLVFTRIDLVKAWTQFQELSWLFVILTTLYYLGLQWLSCLRWQIVLKTTKHFIPVNSLLNSYLAGMFLNLFLPGAVGGDVYRVYQVSKHTRDSEVAIASVFLERFTGLAALSALGVMGFLPAFKVVGLWDIILLFLACAAALVGGVLLIVSPQLLIWTEPFLNKLRLNRLAARLKKIQGLLRQFAQHRQALALSMSLSFLIQLGIIYYHYLVAQQLKIEISYLELLVFIPIIVVITLLPISVGGLGLKEGLWIYLFSRIGLTAEQALLLSLTMTLLSWLSCLPGGIILLLNSTGLQQMRREKII</sequence>
<dbReference type="PANTHER" id="PTHR40277">
    <property type="entry name" value="BLL5419 PROTEIN"/>
    <property type="match status" value="1"/>
</dbReference>
<name>A0ABV4Y0A0_9CYAN</name>
<evidence type="ECO:0000256" key="1">
    <source>
        <dbReference type="ARBA" id="ARBA00004651"/>
    </source>
</evidence>
<keyword evidence="8" id="KW-1185">Reference proteome</keyword>
<dbReference type="EMBL" id="JBHFNR010000251">
    <property type="protein sequence ID" value="MFB2897429.1"/>
    <property type="molecule type" value="Genomic_DNA"/>
</dbReference>
<keyword evidence="3 6" id="KW-0812">Transmembrane</keyword>
<comment type="subcellular location">
    <subcellularLocation>
        <location evidence="1">Cell membrane</location>
        <topology evidence="1">Multi-pass membrane protein</topology>
    </subcellularLocation>
</comment>
<comment type="caution">
    <text evidence="7">The sequence shown here is derived from an EMBL/GenBank/DDBJ whole genome shotgun (WGS) entry which is preliminary data.</text>
</comment>
<evidence type="ECO:0000256" key="4">
    <source>
        <dbReference type="ARBA" id="ARBA00022989"/>
    </source>
</evidence>